<evidence type="ECO:0000313" key="11">
    <source>
        <dbReference type="EMBL" id="TBW58419.1"/>
    </source>
</evidence>
<dbReference type="InterPro" id="IPR055348">
    <property type="entry name" value="DctQ"/>
</dbReference>
<keyword evidence="6 9" id="KW-1133">Transmembrane helix</keyword>
<gene>
    <name evidence="11" type="ORF">EZI54_03270</name>
</gene>
<evidence type="ECO:0000256" key="9">
    <source>
        <dbReference type="RuleBase" id="RU369079"/>
    </source>
</evidence>
<keyword evidence="3" id="KW-1003">Cell membrane</keyword>
<keyword evidence="2 9" id="KW-0813">Transport</keyword>
<dbReference type="PANTHER" id="PTHR35011">
    <property type="entry name" value="2,3-DIKETO-L-GULONATE TRAP TRANSPORTER SMALL PERMEASE PROTEIN YIAM"/>
    <property type="match status" value="1"/>
</dbReference>
<protein>
    <recommendedName>
        <fullName evidence="9">TRAP transporter small permease protein</fullName>
    </recommendedName>
</protein>
<keyword evidence="12" id="KW-1185">Reference proteome</keyword>
<evidence type="ECO:0000256" key="4">
    <source>
        <dbReference type="ARBA" id="ARBA00022519"/>
    </source>
</evidence>
<comment type="function">
    <text evidence="9">Part of the tripartite ATP-independent periplasmic (TRAP) transport system.</text>
</comment>
<feature type="transmembrane region" description="Helical" evidence="9">
    <location>
        <begin position="20"/>
        <end position="43"/>
    </location>
</feature>
<feature type="transmembrane region" description="Helical" evidence="9">
    <location>
        <begin position="142"/>
        <end position="164"/>
    </location>
</feature>
<dbReference type="EMBL" id="SJDL01000004">
    <property type="protein sequence ID" value="TBW58419.1"/>
    <property type="molecule type" value="Genomic_DNA"/>
</dbReference>
<evidence type="ECO:0000256" key="5">
    <source>
        <dbReference type="ARBA" id="ARBA00022692"/>
    </source>
</evidence>
<sequence length="186" mass="20404">MTSTTVGLYSRVEALVTGAARILIVFSGLLLISAILITCSSIAGRSLTPIGLSAIPGDYELVEILCGLAVFSFMPYCQLFRGHISVDLFIERLGPRAMAWTQLLGDVVMSGLVTVMAWRHFAGTLDKHAYGETSFILQIPVWWSYAAAMVLLVLFWITSLFTVWRDIVALHTGSFDVHPAPEDEHA</sequence>
<proteinExistence type="inferred from homology"/>
<evidence type="ECO:0000256" key="2">
    <source>
        <dbReference type="ARBA" id="ARBA00022448"/>
    </source>
</evidence>
<dbReference type="RefSeq" id="WP_131479003.1">
    <property type="nucleotide sequence ID" value="NZ_SJDL01000004.1"/>
</dbReference>
<dbReference type="InterPro" id="IPR007387">
    <property type="entry name" value="TRAP_DctQ"/>
</dbReference>
<name>A0ABY1ZRE0_9GAMM</name>
<feature type="domain" description="Tripartite ATP-independent periplasmic transporters DctQ component" evidence="10">
    <location>
        <begin position="35"/>
        <end position="167"/>
    </location>
</feature>
<keyword evidence="7 9" id="KW-0472">Membrane</keyword>
<comment type="caution">
    <text evidence="11">The sequence shown here is derived from an EMBL/GenBank/DDBJ whole genome shotgun (WGS) entry which is preliminary data.</text>
</comment>
<dbReference type="Pfam" id="PF04290">
    <property type="entry name" value="DctQ"/>
    <property type="match status" value="1"/>
</dbReference>
<evidence type="ECO:0000256" key="7">
    <source>
        <dbReference type="ARBA" id="ARBA00023136"/>
    </source>
</evidence>
<keyword evidence="4 9" id="KW-0997">Cell inner membrane</keyword>
<evidence type="ECO:0000256" key="6">
    <source>
        <dbReference type="ARBA" id="ARBA00022989"/>
    </source>
</evidence>
<evidence type="ECO:0000259" key="10">
    <source>
        <dbReference type="Pfam" id="PF04290"/>
    </source>
</evidence>
<comment type="subcellular location">
    <subcellularLocation>
        <location evidence="1 9">Cell inner membrane</location>
        <topology evidence="1 9">Multi-pass membrane protein</topology>
    </subcellularLocation>
</comment>
<evidence type="ECO:0000256" key="1">
    <source>
        <dbReference type="ARBA" id="ARBA00004429"/>
    </source>
</evidence>
<evidence type="ECO:0000313" key="12">
    <source>
        <dbReference type="Proteomes" id="UP000313645"/>
    </source>
</evidence>
<comment type="subunit">
    <text evidence="9">The complex comprises the extracytoplasmic solute receptor protein and the two transmembrane proteins.</text>
</comment>
<evidence type="ECO:0000256" key="3">
    <source>
        <dbReference type="ARBA" id="ARBA00022475"/>
    </source>
</evidence>
<comment type="similarity">
    <text evidence="8 9">Belongs to the TRAP transporter small permease family.</text>
</comment>
<evidence type="ECO:0000256" key="8">
    <source>
        <dbReference type="ARBA" id="ARBA00038436"/>
    </source>
</evidence>
<keyword evidence="5 9" id="KW-0812">Transmembrane</keyword>
<comment type="caution">
    <text evidence="9">Lacks conserved residue(s) required for the propagation of feature annotation.</text>
</comment>
<feature type="transmembrane region" description="Helical" evidence="9">
    <location>
        <begin position="103"/>
        <end position="122"/>
    </location>
</feature>
<reference evidence="11 12" key="1">
    <citation type="submission" date="2019-02" db="EMBL/GenBank/DDBJ databases">
        <title>Marinobacter halodurans sp. nov., a marine bacterium isolated from sea tidal flat.</title>
        <authorList>
            <person name="Yoo Y."/>
            <person name="Lee D.W."/>
            <person name="Kim B.S."/>
            <person name="Kim J.-J."/>
        </authorList>
    </citation>
    <scope>NUCLEOTIDE SEQUENCE [LARGE SCALE GENOMIC DNA]</scope>
    <source>
        <strain evidence="11 12">YJ-S3-2</strain>
    </source>
</reference>
<dbReference type="Proteomes" id="UP000313645">
    <property type="component" value="Unassembled WGS sequence"/>
</dbReference>
<organism evidence="11 12">
    <name type="scientific">Marinobacter halodurans</name>
    <dbReference type="NCBI Taxonomy" id="2528979"/>
    <lineage>
        <taxon>Bacteria</taxon>
        <taxon>Pseudomonadati</taxon>
        <taxon>Pseudomonadota</taxon>
        <taxon>Gammaproteobacteria</taxon>
        <taxon>Pseudomonadales</taxon>
        <taxon>Marinobacteraceae</taxon>
        <taxon>Marinobacter</taxon>
    </lineage>
</organism>
<accession>A0ABY1ZRE0</accession>